<reference evidence="2 3" key="1">
    <citation type="submission" date="2019-04" db="EMBL/GenBank/DDBJ databases">
        <authorList>
            <person name="Li Y."/>
            <person name="Wang J."/>
        </authorList>
    </citation>
    <scope>NUCLEOTIDE SEQUENCE [LARGE SCALE GENOMIC DNA]</scope>
    <source>
        <strain evidence="2 3">DSM 14668</strain>
    </source>
</reference>
<gene>
    <name evidence="2" type="ORF">E8A74_16370</name>
</gene>
<dbReference type="Pfam" id="PF13847">
    <property type="entry name" value="Methyltransf_31"/>
    <property type="match status" value="1"/>
</dbReference>
<dbReference type="GO" id="GO:0032259">
    <property type="term" value="P:methylation"/>
    <property type="evidence" value="ECO:0007669"/>
    <property type="project" value="UniProtKB-KW"/>
</dbReference>
<dbReference type="GO" id="GO:0008168">
    <property type="term" value="F:methyltransferase activity"/>
    <property type="evidence" value="ECO:0007669"/>
    <property type="project" value="UniProtKB-KW"/>
</dbReference>
<feature type="domain" description="Methyltransferase" evidence="1">
    <location>
        <begin position="27"/>
        <end position="144"/>
    </location>
</feature>
<name>A0A4U1JC74_9BACT</name>
<dbReference type="EMBL" id="SSMQ01000015">
    <property type="protein sequence ID" value="TKD07868.1"/>
    <property type="molecule type" value="Genomic_DNA"/>
</dbReference>
<dbReference type="RefSeq" id="WP_136929956.1">
    <property type="nucleotide sequence ID" value="NZ_SSMQ01000015.1"/>
</dbReference>
<keyword evidence="2" id="KW-0489">Methyltransferase</keyword>
<comment type="caution">
    <text evidence="2">The sequence shown here is derived from an EMBL/GenBank/DDBJ whole genome shotgun (WGS) entry which is preliminary data.</text>
</comment>
<dbReference type="InterPro" id="IPR025714">
    <property type="entry name" value="Methyltranfer_dom"/>
</dbReference>
<dbReference type="PANTHER" id="PTHR43861">
    <property type="entry name" value="TRANS-ACONITATE 2-METHYLTRANSFERASE-RELATED"/>
    <property type="match status" value="1"/>
</dbReference>
<evidence type="ECO:0000313" key="3">
    <source>
        <dbReference type="Proteomes" id="UP000309215"/>
    </source>
</evidence>
<evidence type="ECO:0000259" key="1">
    <source>
        <dbReference type="Pfam" id="PF13847"/>
    </source>
</evidence>
<dbReference type="AlphaFoldDB" id="A0A4U1JC74"/>
<accession>A0A4U1JC74</accession>
<dbReference type="InterPro" id="IPR029063">
    <property type="entry name" value="SAM-dependent_MTases_sf"/>
</dbReference>
<dbReference type="SUPFAM" id="SSF53335">
    <property type="entry name" value="S-adenosyl-L-methionine-dependent methyltransferases"/>
    <property type="match status" value="1"/>
</dbReference>
<proteinExistence type="predicted"/>
<evidence type="ECO:0000313" key="2">
    <source>
        <dbReference type="EMBL" id="TKD07868.1"/>
    </source>
</evidence>
<dbReference type="OrthoDB" id="9770485at2"/>
<organism evidence="2 3">
    <name type="scientific">Polyangium fumosum</name>
    <dbReference type="NCBI Taxonomy" id="889272"/>
    <lineage>
        <taxon>Bacteria</taxon>
        <taxon>Pseudomonadati</taxon>
        <taxon>Myxococcota</taxon>
        <taxon>Polyangia</taxon>
        <taxon>Polyangiales</taxon>
        <taxon>Polyangiaceae</taxon>
        <taxon>Polyangium</taxon>
    </lineage>
</organism>
<dbReference type="CDD" id="cd02440">
    <property type="entry name" value="AdoMet_MTases"/>
    <property type="match status" value="1"/>
</dbReference>
<dbReference type="Gene3D" id="3.40.50.150">
    <property type="entry name" value="Vaccinia Virus protein VP39"/>
    <property type="match status" value="1"/>
</dbReference>
<protein>
    <submittedName>
        <fullName evidence="2">Methyltransferase domain-containing protein</fullName>
    </submittedName>
</protein>
<sequence length="263" mass="28982">MANEPNKAVEDRGAHTMERLLRDAGISTGMRVLDVGCGRGDVSLMAAHLVGQSGLIIGLDHDERATSTATERAHDLKLENVKFVRGDLHAPPLVDAPYDAIIGRRVLMYQPDRIAALRPLVEALRPGGLVAFQEVDATLLPASTKPHPLHEQITRWIWQTVEREGATTTMGFELPLVLEAAGLKVEGQRAEAILQTRHHRHITAWIVRAMLPRIVERGVASEADIDIETLDTRLAEELRHTNGVFISDMSFSVWARKPSRGAA</sequence>
<keyword evidence="2" id="KW-0808">Transferase</keyword>
<dbReference type="Proteomes" id="UP000309215">
    <property type="component" value="Unassembled WGS sequence"/>
</dbReference>
<keyword evidence="3" id="KW-1185">Reference proteome</keyword>